<feature type="transmembrane region" description="Helical" evidence="1">
    <location>
        <begin position="12"/>
        <end position="37"/>
    </location>
</feature>
<dbReference type="EMBL" id="CP015225">
    <property type="protein sequence ID" value="AMZ72721.1"/>
    <property type="molecule type" value="Genomic_DNA"/>
</dbReference>
<keyword evidence="1" id="KW-0472">Membrane</keyword>
<accession>A0A160A0H4</accession>
<evidence type="ECO:0000313" key="2">
    <source>
        <dbReference type="EMBL" id="AMZ72721.1"/>
    </source>
</evidence>
<reference evidence="3" key="1">
    <citation type="submission" date="2016-04" db="EMBL/GenBank/DDBJ databases">
        <authorList>
            <person name="Ray J."/>
            <person name="Price M."/>
            <person name="Deutschbauer A."/>
        </authorList>
    </citation>
    <scope>NUCLEOTIDE SEQUENCE [LARGE SCALE GENOMIC DNA]</scope>
    <source>
        <strain evidence="3">FW300-N2E2</strain>
    </source>
</reference>
<reference evidence="2 3" key="2">
    <citation type="journal article" date="2018" name="Nature">
        <title>Mutant phenotypes for thousands of bacterial genes of unknown function.</title>
        <authorList>
            <person name="Price M.N."/>
            <person name="Wetmore K.M."/>
            <person name="Waters R.J."/>
            <person name="Callaghan M."/>
            <person name="Ray J."/>
            <person name="Liu H."/>
            <person name="Kuehl J.V."/>
            <person name="Melnyk R.A."/>
            <person name="Lamson J.S."/>
            <person name="Suh Y."/>
            <person name="Carlson H.K."/>
            <person name="Esquivel Z."/>
            <person name="Sadeeshkumar H."/>
            <person name="Chakraborty R."/>
            <person name="Zane G.M."/>
            <person name="Rubin B.E."/>
            <person name="Wall J.D."/>
            <person name="Visel A."/>
            <person name="Bristow J."/>
            <person name="Blow M.J."/>
            <person name="Arkin A.P."/>
            <person name="Deutschbauer A.M."/>
        </authorList>
    </citation>
    <scope>NUCLEOTIDE SEQUENCE [LARGE SCALE GENOMIC DNA]</scope>
    <source>
        <strain evidence="2 3">FW300-N2E2</strain>
    </source>
</reference>
<dbReference type="RefSeq" id="WP_063323013.1">
    <property type="nucleotide sequence ID" value="NZ_CP015225.1"/>
</dbReference>
<protein>
    <submittedName>
        <fullName evidence="2">Uncharacterized protein</fullName>
    </submittedName>
</protein>
<organism evidence="2 3">
    <name type="scientific">Pseudomonas fluorescens</name>
    <dbReference type="NCBI Taxonomy" id="294"/>
    <lineage>
        <taxon>Bacteria</taxon>
        <taxon>Pseudomonadati</taxon>
        <taxon>Pseudomonadota</taxon>
        <taxon>Gammaproteobacteria</taxon>
        <taxon>Pseudomonadales</taxon>
        <taxon>Pseudomonadaceae</taxon>
        <taxon>Pseudomonas</taxon>
    </lineage>
</organism>
<dbReference type="Proteomes" id="UP000076083">
    <property type="component" value="Chromosome"/>
</dbReference>
<gene>
    <name evidence="2" type="ORF">TK06_17005</name>
</gene>
<feature type="transmembrane region" description="Helical" evidence="1">
    <location>
        <begin position="49"/>
        <end position="66"/>
    </location>
</feature>
<evidence type="ECO:0000313" key="3">
    <source>
        <dbReference type="Proteomes" id="UP000076083"/>
    </source>
</evidence>
<dbReference type="AlphaFoldDB" id="A0A160A0H4"/>
<evidence type="ECO:0000256" key="1">
    <source>
        <dbReference type="SAM" id="Phobius"/>
    </source>
</evidence>
<name>A0A160A0H4_PSEFL</name>
<keyword evidence="1" id="KW-0812">Transmembrane</keyword>
<proteinExistence type="predicted"/>
<sequence>MSKWQSIPREMGVFTVWWLWLLMLGIPTLWLLVGVFVHFGVLDKDSPGWVQAVGSIAAVFAAVLIANEQGRQQARERQSKDRVVSHLVVGVAARAAAVSSLLFQSFNDLQQQVKETNEEILTTVESQVLALRGINPVDLPRPEMVEPFLRIRAAMEQSHVMANLLANGRDGYVDRLRCATAFAHNSQAVHRAAEELQQAALI</sequence>
<keyword evidence="1" id="KW-1133">Transmembrane helix</keyword>